<sequence length="67" mass="7833">MAAKFKEGEIVFERIRPKDKLIIVRRDNGLYYCRPPSGLRRKALVYMERDLVAEKEENTATATKIHP</sequence>
<keyword evidence="2" id="KW-1185">Reference proteome</keyword>
<proteinExistence type="predicted"/>
<organism evidence="1 2">
    <name type="scientific">Chryseolinea serpens</name>
    <dbReference type="NCBI Taxonomy" id="947013"/>
    <lineage>
        <taxon>Bacteria</taxon>
        <taxon>Pseudomonadati</taxon>
        <taxon>Bacteroidota</taxon>
        <taxon>Cytophagia</taxon>
        <taxon>Cytophagales</taxon>
        <taxon>Fulvivirgaceae</taxon>
        <taxon>Chryseolinea</taxon>
    </lineage>
</organism>
<reference evidence="1 2" key="1">
    <citation type="submission" date="2016-11" db="EMBL/GenBank/DDBJ databases">
        <authorList>
            <person name="Jaros S."/>
            <person name="Januszkiewicz K."/>
            <person name="Wedrychowicz H."/>
        </authorList>
    </citation>
    <scope>NUCLEOTIDE SEQUENCE [LARGE SCALE GENOMIC DNA]</scope>
    <source>
        <strain evidence="1 2">DSM 24574</strain>
    </source>
</reference>
<accession>A0A1M5LQK6</accession>
<dbReference type="EMBL" id="FQWQ01000001">
    <property type="protein sequence ID" value="SHG67404.1"/>
    <property type="molecule type" value="Genomic_DNA"/>
</dbReference>
<evidence type="ECO:0000313" key="2">
    <source>
        <dbReference type="Proteomes" id="UP000184212"/>
    </source>
</evidence>
<dbReference type="RefSeq" id="WP_073132147.1">
    <property type="nucleotide sequence ID" value="NZ_FQWQ01000001.1"/>
</dbReference>
<name>A0A1M5LQK6_9BACT</name>
<gene>
    <name evidence="1" type="ORF">SAMN04488109_1347</name>
</gene>
<dbReference type="STRING" id="947013.SAMN04488109_1347"/>
<evidence type="ECO:0000313" key="1">
    <source>
        <dbReference type="EMBL" id="SHG67404.1"/>
    </source>
</evidence>
<dbReference type="Proteomes" id="UP000184212">
    <property type="component" value="Unassembled WGS sequence"/>
</dbReference>
<dbReference type="AlphaFoldDB" id="A0A1M5LQK6"/>
<protein>
    <submittedName>
        <fullName evidence="1">Uncharacterized protein</fullName>
    </submittedName>
</protein>